<reference evidence="1 2" key="1">
    <citation type="journal article" date="2020" name="BMC Genomics">
        <title>Correction to: Identification and distribution of gene clusters required for synthesis of sphingolipid metabolism inhibitors in diverse species of the filamentous fungus Fusarium.</title>
        <authorList>
            <person name="Kim H.S."/>
            <person name="Lohmar J.M."/>
            <person name="Busman M."/>
            <person name="Brown D.W."/>
            <person name="Naumann T.A."/>
            <person name="Divon H.H."/>
            <person name="Lysoe E."/>
            <person name="Uhlig S."/>
            <person name="Proctor R.H."/>
        </authorList>
    </citation>
    <scope>NUCLEOTIDE SEQUENCE [LARGE SCALE GENOMIC DNA]</scope>
    <source>
        <strain evidence="1 2">NRRL 25214</strain>
    </source>
</reference>
<organism evidence="1 2">
    <name type="scientific">Fusarium anthophilum</name>
    <dbReference type="NCBI Taxonomy" id="48485"/>
    <lineage>
        <taxon>Eukaryota</taxon>
        <taxon>Fungi</taxon>
        <taxon>Dikarya</taxon>
        <taxon>Ascomycota</taxon>
        <taxon>Pezizomycotina</taxon>
        <taxon>Sordariomycetes</taxon>
        <taxon>Hypocreomycetidae</taxon>
        <taxon>Hypocreales</taxon>
        <taxon>Nectriaceae</taxon>
        <taxon>Fusarium</taxon>
        <taxon>Fusarium fujikuroi species complex</taxon>
    </lineage>
</organism>
<dbReference type="Proteomes" id="UP000573603">
    <property type="component" value="Unassembled WGS sequence"/>
</dbReference>
<sequence length="336" mass="38606">MDIESQNTVARQTAKLLRTYNKCKKMDSGRSNSPSANLHIKHLLSIYEELYPCNTHPSDIINVQALPPETAIRNVSEHYSIASIAEGWLLRLRGWMDEFYFFVKEAYQSHEDYGHADYKLLYSLRQSTVGLPPDTMDWILCQALKFYPPKHPRILEMIGNYAFSMSRASETSDTAVSWYWWLLLARIQILGPHHPATAGAYLGISMSSINCEESLAAQLKACNIRIDRLGYDDFLTRNALKIMALRFYDCRYTIPYTTGAHRNDISPISGLIEARGVETANEIFSVRFVLFYHMLPAMNQDIELPKPMPTTWASFLVMVEAFFDLLPVLNIERMQR</sequence>
<proteinExistence type="predicted"/>
<evidence type="ECO:0000313" key="2">
    <source>
        <dbReference type="Proteomes" id="UP000573603"/>
    </source>
</evidence>
<accession>A0A8H4ZI66</accession>
<comment type="caution">
    <text evidence="1">The sequence shown here is derived from an EMBL/GenBank/DDBJ whole genome shotgun (WGS) entry which is preliminary data.</text>
</comment>
<dbReference type="EMBL" id="JABEVY010000152">
    <property type="protein sequence ID" value="KAF5246376.1"/>
    <property type="molecule type" value="Genomic_DNA"/>
</dbReference>
<name>A0A8H4ZI66_9HYPO</name>
<gene>
    <name evidence="1" type="ORF">FANTH_6892</name>
</gene>
<protein>
    <submittedName>
        <fullName evidence="1">Uncharacterized protein</fullName>
    </submittedName>
</protein>
<evidence type="ECO:0000313" key="1">
    <source>
        <dbReference type="EMBL" id="KAF5246376.1"/>
    </source>
</evidence>
<dbReference type="AlphaFoldDB" id="A0A8H4ZI66"/>
<keyword evidence="2" id="KW-1185">Reference proteome</keyword>